<proteinExistence type="predicted"/>
<name>A0A3R7LJY3_9TRYP</name>
<feature type="region of interest" description="Disordered" evidence="11">
    <location>
        <begin position="320"/>
        <end position="340"/>
    </location>
</feature>
<dbReference type="GO" id="GO:0005524">
    <property type="term" value="F:ATP binding"/>
    <property type="evidence" value="ECO:0007669"/>
    <property type="project" value="UniProtKB-UniRule"/>
</dbReference>
<comment type="catalytic activity">
    <reaction evidence="7">
        <text>L-threonyl-[protein] + ATP = O-phospho-L-threonyl-[protein] + ADP + H(+)</text>
        <dbReference type="Rhea" id="RHEA:46608"/>
        <dbReference type="Rhea" id="RHEA-COMP:11060"/>
        <dbReference type="Rhea" id="RHEA-COMP:11605"/>
        <dbReference type="ChEBI" id="CHEBI:15378"/>
        <dbReference type="ChEBI" id="CHEBI:30013"/>
        <dbReference type="ChEBI" id="CHEBI:30616"/>
        <dbReference type="ChEBI" id="CHEBI:61977"/>
        <dbReference type="ChEBI" id="CHEBI:456216"/>
        <dbReference type="EC" id="2.7.11.1"/>
    </reaction>
</comment>
<dbReference type="InterPro" id="IPR000719">
    <property type="entry name" value="Prot_kinase_dom"/>
</dbReference>
<gene>
    <name evidence="13" type="ORF">Tco025E_09170</name>
</gene>
<comment type="catalytic activity">
    <reaction evidence="8">
        <text>L-seryl-[protein] + ATP = O-phospho-L-seryl-[protein] + ADP + H(+)</text>
        <dbReference type="Rhea" id="RHEA:17989"/>
        <dbReference type="Rhea" id="RHEA-COMP:9863"/>
        <dbReference type="Rhea" id="RHEA-COMP:11604"/>
        <dbReference type="ChEBI" id="CHEBI:15378"/>
        <dbReference type="ChEBI" id="CHEBI:29999"/>
        <dbReference type="ChEBI" id="CHEBI:30616"/>
        <dbReference type="ChEBI" id="CHEBI:83421"/>
        <dbReference type="ChEBI" id="CHEBI:456216"/>
        <dbReference type="EC" id="2.7.11.1"/>
    </reaction>
</comment>
<evidence type="ECO:0000256" key="11">
    <source>
        <dbReference type="SAM" id="MobiDB-lite"/>
    </source>
</evidence>
<keyword evidence="14" id="KW-1185">Reference proteome</keyword>
<dbReference type="GO" id="GO:0004674">
    <property type="term" value="F:protein serine/threonine kinase activity"/>
    <property type="evidence" value="ECO:0007669"/>
    <property type="project" value="UniProtKB-KW"/>
</dbReference>
<evidence type="ECO:0000259" key="12">
    <source>
        <dbReference type="PROSITE" id="PS50011"/>
    </source>
</evidence>
<dbReference type="OrthoDB" id="248923at2759"/>
<dbReference type="GO" id="GO:0106310">
    <property type="term" value="F:protein serine kinase activity"/>
    <property type="evidence" value="ECO:0007669"/>
    <property type="project" value="RHEA"/>
</dbReference>
<keyword evidence="2" id="KW-0723">Serine/threonine-protein kinase</keyword>
<evidence type="ECO:0000256" key="2">
    <source>
        <dbReference type="ARBA" id="ARBA00022527"/>
    </source>
</evidence>
<dbReference type="GeneID" id="40322781"/>
<evidence type="ECO:0000256" key="7">
    <source>
        <dbReference type="ARBA" id="ARBA00047899"/>
    </source>
</evidence>
<dbReference type="PANTHER" id="PTHR44899">
    <property type="entry name" value="CAMK FAMILY PROTEIN KINASE"/>
    <property type="match status" value="1"/>
</dbReference>
<dbReference type="InterPro" id="IPR011009">
    <property type="entry name" value="Kinase-like_dom_sf"/>
</dbReference>
<dbReference type="SMART" id="SM00220">
    <property type="entry name" value="S_TKc"/>
    <property type="match status" value="1"/>
</dbReference>
<evidence type="ECO:0000313" key="13">
    <source>
        <dbReference type="EMBL" id="RNE98762.1"/>
    </source>
</evidence>
<keyword evidence="3 13" id="KW-0808">Transferase</keyword>
<feature type="domain" description="Protein kinase" evidence="12">
    <location>
        <begin position="16"/>
        <end position="279"/>
    </location>
</feature>
<evidence type="ECO:0000256" key="6">
    <source>
        <dbReference type="ARBA" id="ARBA00022840"/>
    </source>
</evidence>
<feature type="binding site" evidence="9">
    <location>
        <position position="46"/>
    </location>
    <ligand>
        <name>ATP</name>
        <dbReference type="ChEBI" id="CHEBI:30616"/>
    </ligand>
</feature>
<evidence type="ECO:0000256" key="5">
    <source>
        <dbReference type="ARBA" id="ARBA00022777"/>
    </source>
</evidence>
<organism evidence="13 14">
    <name type="scientific">Trypanosoma conorhini</name>
    <dbReference type="NCBI Taxonomy" id="83891"/>
    <lineage>
        <taxon>Eukaryota</taxon>
        <taxon>Discoba</taxon>
        <taxon>Euglenozoa</taxon>
        <taxon>Kinetoplastea</taxon>
        <taxon>Metakinetoplastina</taxon>
        <taxon>Trypanosomatida</taxon>
        <taxon>Trypanosomatidae</taxon>
        <taxon>Trypanosoma</taxon>
    </lineage>
</organism>
<comment type="caution">
    <text evidence="13">The sequence shown here is derived from an EMBL/GenBank/DDBJ whole genome shotgun (WGS) entry which is preliminary data.</text>
</comment>
<evidence type="ECO:0000256" key="8">
    <source>
        <dbReference type="ARBA" id="ARBA00048679"/>
    </source>
</evidence>
<sequence length="427" mass="47728">MSEQLEIPGESRRWVLRRHRILGKGSFGCATLYEEVDAPGSFVVVKDINLQTMKKEDEMKALEMEVEILRRSRGHPNIVHFLDYYHDGAFMVYIVMEYCAAGDLAQLEEQMQYRMSHQPESFVASVLIQMLAGLYYLHMDQHTLHRDIKPHNVFLCSDGALRIGDFGVSTVLDQYGAQAKAVCGSPFYMAPELCEEKAYDSKADLWSLGVMMYELMVLERPFNAASVPALMRQITRGVFNPVPRELPYSAALVELVESFLQTTPTARPTLRRALRSPYVRSHLDCLPRSCLASPHYARLFGEELLQELIQSHAATADATGGVSAASGCSDAHAAGPRASGHTNELELWLQTNGRVTDALADAKPPQQHADERQPQNPSSPRETAMEVRHGAPVSAKCNPATRPQEQPAEDDAREDLYEDDFESESDE</sequence>
<accession>A0A3R7LJY3</accession>
<dbReference type="InterPro" id="IPR017441">
    <property type="entry name" value="Protein_kinase_ATP_BS"/>
</dbReference>
<dbReference type="SUPFAM" id="SSF56112">
    <property type="entry name" value="Protein kinase-like (PK-like)"/>
    <property type="match status" value="1"/>
</dbReference>
<dbReference type="PANTHER" id="PTHR44899:SF3">
    <property type="entry name" value="SERINE_THREONINE-PROTEIN KINASE NEK1"/>
    <property type="match status" value="1"/>
</dbReference>
<feature type="compositionally biased region" description="Acidic residues" evidence="11">
    <location>
        <begin position="407"/>
        <end position="427"/>
    </location>
</feature>
<dbReference type="Pfam" id="PF00069">
    <property type="entry name" value="Pkinase"/>
    <property type="match status" value="1"/>
</dbReference>
<dbReference type="InterPro" id="IPR051131">
    <property type="entry name" value="NEK_Ser/Thr_kinase_NIMA"/>
</dbReference>
<dbReference type="PROSITE" id="PS50011">
    <property type="entry name" value="PROTEIN_KINASE_DOM"/>
    <property type="match status" value="1"/>
</dbReference>
<evidence type="ECO:0000256" key="3">
    <source>
        <dbReference type="ARBA" id="ARBA00022679"/>
    </source>
</evidence>
<dbReference type="EC" id="2.7.11.1" evidence="1"/>
<protein>
    <recommendedName>
        <fullName evidence="1">non-specific serine/threonine protein kinase</fullName>
        <ecNumber evidence="1">2.7.11.1</ecNumber>
    </recommendedName>
</protein>
<keyword evidence="4 9" id="KW-0547">Nucleotide-binding</keyword>
<feature type="region of interest" description="Disordered" evidence="11">
    <location>
        <begin position="359"/>
        <end position="427"/>
    </location>
</feature>
<evidence type="ECO:0000313" key="14">
    <source>
        <dbReference type="Proteomes" id="UP000284403"/>
    </source>
</evidence>
<feature type="coiled-coil region" evidence="10">
    <location>
        <begin position="45"/>
        <end position="72"/>
    </location>
</feature>
<dbReference type="RefSeq" id="XP_029223894.1">
    <property type="nucleotide sequence ID" value="XM_029375995.1"/>
</dbReference>
<keyword evidence="10" id="KW-0175">Coiled coil</keyword>
<evidence type="ECO:0000256" key="1">
    <source>
        <dbReference type="ARBA" id="ARBA00012513"/>
    </source>
</evidence>
<reference evidence="13 14" key="1">
    <citation type="journal article" date="2018" name="BMC Genomics">
        <title>Genomic comparison of Trypanosoma conorhini and Trypanosoma rangeli to Trypanosoma cruzi strains of high and low virulence.</title>
        <authorList>
            <person name="Bradwell K.R."/>
            <person name="Koparde V.N."/>
            <person name="Matveyev A.V."/>
            <person name="Serrano M.G."/>
            <person name="Alves J.M."/>
            <person name="Parikh H."/>
            <person name="Huang B."/>
            <person name="Lee V."/>
            <person name="Espinosa-Alvarez O."/>
            <person name="Ortiz P.A."/>
            <person name="Costa-Martins A.G."/>
            <person name="Teixeira M.M."/>
            <person name="Buck G.A."/>
        </authorList>
    </citation>
    <scope>NUCLEOTIDE SEQUENCE [LARGE SCALE GENOMIC DNA]</scope>
    <source>
        <strain evidence="13 14">025E</strain>
    </source>
</reference>
<dbReference type="Gene3D" id="1.10.510.10">
    <property type="entry name" value="Transferase(Phosphotransferase) domain 1"/>
    <property type="match status" value="1"/>
</dbReference>
<dbReference type="Proteomes" id="UP000284403">
    <property type="component" value="Unassembled WGS sequence"/>
</dbReference>
<evidence type="ECO:0000256" key="10">
    <source>
        <dbReference type="SAM" id="Coils"/>
    </source>
</evidence>
<keyword evidence="6 9" id="KW-0067">ATP-binding</keyword>
<dbReference type="EMBL" id="MKKU01001008">
    <property type="protein sequence ID" value="RNE98762.1"/>
    <property type="molecule type" value="Genomic_DNA"/>
</dbReference>
<evidence type="ECO:0000256" key="9">
    <source>
        <dbReference type="PROSITE-ProRule" id="PRU10141"/>
    </source>
</evidence>
<evidence type="ECO:0000256" key="4">
    <source>
        <dbReference type="ARBA" id="ARBA00022741"/>
    </source>
</evidence>
<keyword evidence="5 13" id="KW-0418">Kinase</keyword>
<dbReference type="AlphaFoldDB" id="A0A3R7LJY3"/>
<dbReference type="PROSITE" id="PS00107">
    <property type="entry name" value="PROTEIN_KINASE_ATP"/>
    <property type="match status" value="1"/>
</dbReference>